<dbReference type="Proteomes" id="UP000003980">
    <property type="component" value="Unassembled WGS sequence"/>
</dbReference>
<proteinExistence type="predicted"/>
<feature type="transmembrane region" description="Helical" evidence="5">
    <location>
        <begin position="90"/>
        <end position="109"/>
    </location>
</feature>
<sequence>MKSPFKPLDESKFSFFHAKSLITTGMGVFTDGYDLSSIGIVLLTVLSDFGITSKSPDFAIYTSLISGSALIGAAVGAIIFGLLSNKGRKTFYGVDVALMALGALLQAFVTDPLQLVIVRGLLGVGVGADYVLSPMIMAEHSNVKDRGKTLALGFGLFWGFGATTAAILFLALQGLGVSPGLTWRIVLAAGAVPAAAVIYLRRKIPETVRFLGRIKGDVEEVRKVIRDVTGSDVTINQRLKDESPFKSYLASQWRAFLVACLLWFLFDIVAFSGILFGPSLIAKSLNLNSGEFQLLLEGLFTLPGGITALLLIDRVGRKPLQVTGFVVMALALLSFAYYKGSAGATFSPLIGLILYGMQNYGSQAGPGSVSASGMLGVELAPTKVRGLVQSLTVASGRIGAALTSFVFPSLFQAYGESFAVYFLAAIAAVSAVVTLVGVPETKGKSLEETSGEREALELA</sequence>
<organism evidence="7 8">
    <name type="scientific">Metallosphaera yellowstonensis MK1</name>
    <dbReference type="NCBI Taxonomy" id="671065"/>
    <lineage>
        <taxon>Archaea</taxon>
        <taxon>Thermoproteota</taxon>
        <taxon>Thermoprotei</taxon>
        <taxon>Sulfolobales</taxon>
        <taxon>Sulfolobaceae</taxon>
        <taxon>Metallosphaera</taxon>
    </lineage>
</organism>
<dbReference type="GO" id="GO:0005886">
    <property type="term" value="C:plasma membrane"/>
    <property type="evidence" value="ECO:0007669"/>
    <property type="project" value="TreeGrafter"/>
</dbReference>
<evidence type="ECO:0000256" key="2">
    <source>
        <dbReference type="ARBA" id="ARBA00022692"/>
    </source>
</evidence>
<feature type="transmembrane region" description="Helical" evidence="5">
    <location>
        <begin position="418"/>
        <end position="438"/>
    </location>
</feature>
<dbReference type="PROSITE" id="PS00217">
    <property type="entry name" value="SUGAR_TRANSPORT_2"/>
    <property type="match status" value="1"/>
</dbReference>
<dbReference type="InterPro" id="IPR020846">
    <property type="entry name" value="MFS_dom"/>
</dbReference>
<dbReference type="PROSITE" id="PS00216">
    <property type="entry name" value="SUGAR_TRANSPORT_1"/>
    <property type="match status" value="1"/>
</dbReference>
<feature type="transmembrane region" description="Helical" evidence="5">
    <location>
        <begin position="292"/>
        <end position="312"/>
    </location>
</feature>
<feature type="transmembrane region" description="Helical" evidence="5">
    <location>
        <begin position="150"/>
        <end position="175"/>
    </location>
</feature>
<feature type="transmembrane region" description="Helical" evidence="5">
    <location>
        <begin position="115"/>
        <end position="138"/>
    </location>
</feature>
<feature type="transmembrane region" description="Helical" evidence="5">
    <location>
        <begin position="58"/>
        <end position="83"/>
    </location>
</feature>
<evidence type="ECO:0000256" key="3">
    <source>
        <dbReference type="ARBA" id="ARBA00022989"/>
    </source>
</evidence>
<dbReference type="AlphaFoldDB" id="H2C1I3"/>
<keyword evidence="3 5" id="KW-1133">Transmembrane helix</keyword>
<evidence type="ECO:0000259" key="6">
    <source>
        <dbReference type="PROSITE" id="PS50850"/>
    </source>
</evidence>
<dbReference type="InterPro" id="IPR005829">
    <property type="entry name" value="Sugar_transporter_CS"/>
</dbReference>
<dbReference type="InterPro" id="IPR036259">
    <property type="entry name" value="MFS_trans_sf"/>
</dbReference>
<dbReference type="Gene3D" id="1.20.1250.20">
    <property type="entry name" value="MFS general substrate transporter like domains"/>
    <property type="match status" value="1"/>
</dbReference>
<evidence type="ECO:0000313" key="8">
    <source>
        <dbReference type="Proteomes" id="UP000003980"/>
    </source>
</evidence>
<feature type="transmembrane region" description="Helical" evidence="5">
    <location>
        <begin position="21"/>
        <end position="46"/>
    </location>
</feature>
<accession>H2C1I3</accession>
<feature type="transmembrane region" description="Helical" evidence="5">
    <location>
        <begin position="181"/>
        <end position="200"/>
    </location>
</feature>
<feature type="domain" description="Major facilitator superfamily (MFS) profile" evidence="6">
    <location>
        <begin position="20"/>
        <end position="442"/>
    </location>
</feature>
<gene>
    <name evidence="7" type="ORF">MetMK1DRAFT_00006060</name>
</gene>
<feature type="transmembrane region" description="Helical" evidence="5">
    <location>
        <begin position="319"/>
        <end position="338"/>
    </location>
</feature>
<protein>
    <submittedName>
        <fullName evidence="7">Arabinose efflux permease family protein</fullName>
    </submittedName>
</protein>
<evidence type="ECO:0000256" key="5">
    <source>
        <dbReference type="SAM" id="Phobius"/>
    </source>
</evidence>
<dbReference type="PANTHER" id="PTHR23508">
    <property type="entry name" value="CARBOXYLIC ACID TRANSPORTER PROTEIN HOMOLOG"/>
    <property type="match status" value="1"/>
</dbReference>
<dbReference type="HOGENOM" id="CLU_001265_46_14_2"/>
<dbReference type="GO" id="GO:0046943">
    <property type="term" value="F:carboxylic acid transmembrane transporter activity"/>
    <property type="evidence" value="ECO:0007669"/>
    <property type="project" value="TreeGrafter"/>
</dbReference>
<dbReference type="PANTHER" id="PTHR23508:SF10">
    <property type="entry name" value="CARBOXYLIC ACID TRANSPORTER PROTEIN HOMOLOG"/>
    <property type="match status" value="1"/>
</dbReference>
<dbReference type="RefSeq" id="WP_009070521.1">
    <property type="nucleotide sequence ID" value="NZ_JH597761.1"/>
</dbReference>
<evidence type="ECO:0000256" key="4">
    <source>
        <dbReference type="ARBA" id="ARBA00023136"/>
    </source>
</evidence>
<dbReference type="InterPro" id="IPR005828">
    <property type="entry name" value="MFS_sugar_transport-like"/>
</dbReference>
<dbReference type="eggNOG" id="arCOG02689">
    <property type="taxonomic scope" value="Archaea"/>
</dbReference>
<keyword evidence="4 5" id="KW-0472">Membrane</keyword>
<feature type="transmembrane region" description="Helical" evidence="5">
    <location>
        <begin position="255"/>
        <end position="280"/>
    </location>
</feature>
<keyword evidence="8" id="KW-1185">Reference proteome</keyword>
<name>H2C1I3_9CREN</name>
<dbReference type="PROSITE" id="PS50850">
    <property type="entry name" value="MFS"/>
    <property type="match status" value="1"/>
</dbReference>
<dbReference type="SUPFAM" id="SSF103473">
    <property type="entry name" value="MFS general substrate transporter"/>
    <property type="match status" value="1"/>
</dbReference>
<evidence type="ECO:0000313" key="7">
    <source>
        <dbReference type="EMBL" id="EHP70104.1"/>
    </source>
</evidence>
<comment type="subcellular location">
    <subcellularLocation>
        <location evidence="1">Membrane</location>
        <topology evidence="1">Multi-pass membrane protein</topology>
    </subcellularLocation>
</comment>
<dbReference type="OrthoDB" id="117970at2157"/>
<dbReference type="STRING" id="671065.MetMK1DRAFT_00006060"/>
<reference evidence="7 8" key="1">
    <citation type="submission" date="2012-01" db="EMBL/GenBank/DDBJ databases">
        <title>Improved High-Quality Draft sequence of Metallosphaera yellowstonensis MK1.</title>
        <authorList>
            <consortium name="US DOE Joint Genome Institute"/>
            <person name="Lucas S."/>
            <person name="Han J."/>
            <person name="Cheng J.-F."/>
            <person name="Goodwin L."/>
            <person name="Pitluck S."/>
            <person name="Peters L."/>
            <person name="Teshima H."/>
            <person name="Detter J.C."/>
            <person name="Han C."/>
            <person name="Tapia R."/>
            <person name="Land M."/>
            <person name="Hauser L."/>
            <person name="Kyrpides N."/>
            <person name="Kozubal M."/>
            <person name="Macur R.E."/>
            <person name="Jay Z."/>
            <person name="Inskeep W."/>
            <person name="Woyke T."/>
        </authorList>
    </citation>
    <scope>NUCLEOTIDE SEQUENCE [LARGE SCALE GENOMIC DNA]</scope>
    <source>
        <strain evidence="7 8">MK1</strain>
    </source>
</reference>
<dbReference type="EMBL" id="JH597761">
    <property type="protein sequence ID" value="EHP70104.1"/>
    <property type="molecule type" value="Genomic_DNA"/>
</dbReference>
<evidence type="ECO:0000256" key="1">
    <source>
        <dbReference type="ARBA" id="ARBA00004141"/>
    </source>
</evidence>
<dbReference type="Pfam" id="PF00083">
    <property type="entry name" value="Sugar_tr"/>
    <property type="match status" value="1"/>
</dbReference>
<keyword evidence="2 5" id="KW-0812">Transmembrane</keyword>